<evidence type="ECO:0000313" key="1">
    <source>
        <dbReference type="EMBL" id="KAK8198723.1"/>
    </source>
</evidence>
<reference evidence="1" key="1">
    <citation type="submission" date="2024-02" db="EMBL/GenBank/DDBJ databases">
        <title>Metagenome Assembled Genome of Zalaria obscura JY119.</title>
        <authorList>
            <person name="Vighnesh L."/>
            <person name="Jagadeeshwari U."/>
            <person name="Venkata Ramana C."/>
            <person name="Sasikala C."/>
        </authorList>
    </citation>
    <scope>NUCLEOTIDE SEQUENCE</scope>
    <source>
        <strain evidence="1">JY119</strain>
    </source>
</reference>
<comment type="caution">
    <text evidence="1">The sequence shown here is derived from an EMBL/GenBank/DDBJ whole genome shotgun (WGS) entry which is preliminary data.</text>
</comment>
<protein>
    <submittedName>
        <fullName evidence="1">Uncharacterized protein</fullName>
    </submittedName>
</protein>
<dbReference type="EMBL" id="JAMKPW020000040">
    <property type="protein sequence ID" value="KAK8198723.1"/>
    <property type="molecule type" value="Genomic_DNA"/>
</dbReference>
<accession>A0ACC3S6T8</accession>
<dbReference type="Proteomes" id="UP001320706">
    <property type="component" value="Unassembled WGS sequence"/>
</dbReference>
<sequence>MTLYERRSSMESWDRWRDQSPTGSQRRKLSFNPVGTWVPPAAKEEPVGAFEVSKSKRIAQVAAAVVYCLLAAGIVFGYAAIKPVLIEEGVYRDKCTKRELKEGVPVCYEQELRLNFMFTVAAVSTNVAALPIGTILDRYGPRVAGIIGVFFLTLGALFFAFAWDARPYFDAYIPAYLFLALGGPFVFISSFQLSNTFPKHSGVILALLTGAFDTSSAVFLVYRLIYEASNRTFWPKKFFLVYLVVPAFILVAQVFLMPSKSYKTVGELVRQAEDPSHDVHESDSEISTPERRASIISARRERRESAVEEITALLGSKNGDEQVAQEEQKQQTSGVWGALHGLTAAQQIRTPWFVLITLFTVVQMTRINYFVATIRTQYTEMLGSYPEAVQLNEFFDVALPLGGVIAVPFIGLVLDHTSTPFVLGLLVSLATAIGVLGCIPQMWAGYANICLFVVYRPLYYTAVSDYSAKVFGFATFGKVYGLIICLAGLFNFSQAGLDALTHRRFDNDPIPVNVILLAVALIVGTALVGYVWRKSRSMERERLEEEAEGAGETLIPGADEEETERPHGHQTYGTA</sequence>
<organism evidence="1 2">
    <name type="scientific">Zalaria obscura</name>
    <dbReference type="NCBI Taxonomy" id="2024903"/>
    <lineage>
        <taxon>Eukaryota</taxon>
        <taxon>Fungi</taxon>
        <taxon>Dikarya</taxon>
        <taxon>Ascomycota</taxon>
        <taxon>Pezizomycotina</taxon>
        <taxon>Dothideomycetes</taxon>
        <taxon>Dothideomycetidae</taxon>
        <taxon>Dothideales</taxon>
        <taxon>Zalariaceae</taxon>
        <taxon>Zalaria</taxon>
    </lineage>
</organism>
<keyword evidence="2" id="KW-1185">Reference proteome</keyword>
<proteinExistence type="predicted"/>
<name>A0ACC3S6T8_9PEZI</name>
<gene>
    <name evidence="1" type="ORF">M8818_006590</name>
</gene>
<evidence type="ECO:0000313" key="2">
    <source>
        <dbReference type="Proteomes" id="UP001320706"/>
    </source>
</evidence>